<evidence type="ECO:0000313" key="2">
    <source>
        <dbReference type="EMBL" id="KAK5086231.1"/>
    </source>
</evidence>
<keyword evidence="1" id="KW-1133">Transmembrane helix</keyword>
<dbReference type="Proteomes" id="UP001345013">
    <property type="component" value="Unassembled WGS sequence"/>
</dbReference>
<evidence type="ECO:0000256" key="1">
    <source>
        <dbReference type="SAM" id="Phobius"/>
    </source>
</evidence>
<name>A0ABR0K6B0_9EURO</name>
<dbReference type="EMBL" id="JAVRRG010000097">
    <property type="protein sequence ID" value="KAK5086231.1"/>
    <property type="molecule type" value="Genomic_DNA"/>
</dbReference>
<accession>A0ABR0K6B0</accession>
<sequence length="562" mass="61778">MRNSVKVVVFSLGVCVGAFALIGFLCMGLFVSIAYVTWHLDTLLASSSTSFGTFVSAQDDMIRYNGRWLSALNQQWMEASFGGSSLDFTVSNATDVRLILSNTPYGSQSTEHKTHDSGESMLVLTPAQRKSERVGPVDLFVTLNGTQSTLHKRASGVDILAAGLDLNSHHRILVTLPVSKEAGTVQVSGILMDSGGSLLPQTTNIGQQLQTRSKTGNIDSVTPPPFRINEGSTTRKLVEIVAPASMLTGYCPQNNSKEQYCSGQAYWPQLVDGYFTSTSLSLLPVPPSTCMTRQCQGYQTPASITVASAQEIFFRAGAPGTPLYDRLWPFGSSKAIPAALVLMLGLADVETFLATNSAIKHHVTQFTDDFARTYSSFIQTIRRTAYSPASMVKRQSFEQIALQDEIDESYLYNSSPSNIPIFLVLQPIPTVLLHPQSRQLKSILQHATSKVLNELKWHIGDKNTFIIDTDGWLNDSDFLSSSRDGQDNAEFGLTQSGHLKFAHHMSLHLCHYVLERDASSSECPFDRHEEYTGNFYVPETAGVGKLMEEKKIARVKEIFGVE</sequence>
<proteinExistence type="predicted"/>
<keyword evidence="1" id="KW-0472">Membrane</keyword>
<organism evidence="2 3">
    <name type="scientific">Lithohypha guttulata</name>
    <dbReference type="NCBI Taxonomy" id="1690604"/>
    <lineage>
        <taxon>Eukaryota</taxon>
        <taxon>Fungi</taxon>
        <taxon>Dikarya</taxon>
        <taxon>Ascomycota</taxon>
        <taxon>Pezizomycotina</taxon>
        <taxon>Eurotiomycetes</taxon>
        <taxon>Chaetothyriomycetidae</taxon>
        <taxon>Chaetothyriales</taxon>
        <taxon>Trichomeriaceae</taxon>
        <taxon>Lithohypha</taxon>
    </lineage>
</organism>
<reference evidence="2 3" key="1">
    <citation type="submission" date="2023-08" db="EMBL/GenBank/DDBJ databases">
        <title>Black Yeasts Isolated from many extreme environments.</title>
        <authorList>
            <person name="Coleine C."/>
            <person name="Stajich J.E."/>
            <person name="Selbmann L."/>
        </authorList>
    </citation>
    <scope>NUCLEOTIDE SEQUENCE [LARGE SCALE GENOMIC DNA]</scope>
    <source>
        <strain evidence="2 3">CCFEE 5885</strain>
    </source>
</reference>
<keyword evidence="1" id="KW-0812">Transmembrane</keyword>
<protein>
    <submittedName>
        <fullName evidence="2">Uncharacterized protein</fullName>
    </submittedName>
</protein>
<keyword evidence="3" id="KW-1185">Reference proteome</keyword>
<gene>
    <name evidence="2" type="ORF">LTR24_006949</name>
</gene>
<comment type="caution">
    <text evidence="2">The sequence shown here is derived from an EMBL/GenBank/DDBJ whole genome shotgun (WGS) entry which is preliminary data.</text>
</comment>
<evidence type="ECO:0000313" key="3">
    <source>
        <dbReference type="Proteomes" id="UP001345013"/>
    </source>
</evidence>
<feature type="transmembrane region" description="Helical" evidence="1">
    <location>
        <begin position="7"/>
        <end position="38"/>
    </location>
</feature>